<dbReference type="OrthoDB" id="598224at2"/>
<organism evidence="2 3">
    <name type="scientific">Prosthecochloris marina</name>
    <dbReference type="NCBI Taxonomy" id="2017681"/>
    <lineage>
        <taxon>Bacteria</taxon>
        <taxon>Pseudomonadati</taxon>
        <taxon>Chlorobiota</taxon>
        <taxon>Chlorobiia</taxon>
        <taxon>Chlorobiales</taxon>
        <taxon>Chlorobiaceae</taxon>
        <taxon>Prosthecochloris</taxon>
    </lineage>
</organism>
<dbReference type="RefSeq" id="WP_110022410.1">
    <property type="nucleotide sequence ID" value="NZ_PDNZ01000002.1"/>
</dbReference>
<name>A0A317T7P4_9CHLB</name>
<evidence type="ECO:0000256" key="1">
    <source>
        <dbReference type="SAM" id="SignalP"/>
    </source>
</evidence>
<gene>
    <name evidence="2" type="ORF">CR164_02810</name>
</gene>
<proteinExistence type="predicted"/>
<dbReference type="Pfam" id="PF04402">
    <property type="entry name" value="SIMPL"/>
    <property type="match status" value="1"/>
</dbReference>
<dbReference type="EMBL" id="PDNZ01000002">
    <property type="protein sequence ID" value="PWW82694.1"/>
    <property type="molecule type" value="Genomic_DNA"/>
</dbReference>
<dbReference type="InterPro" id="IPR052022">
    <property type="entry name" value="26kDa_periplasmic_antigen"/>
</dbReference>
<evidence type="ECO:0000313" key="3">
    <source>
        <dbReference type="Proteomes" id="UP000246278"/>
    </source>
</evidence>
<keyword evidence="1" id="KW-0732">Signal</keyword>
<dbReference type="InterPro" id="IPR007497">
    <property type="entry name" value="SIMPL/DUF541"/>
</dbReference>
<dbReference type="Gene3D" id="3.30.70.2970">
    <property type="entry name" value="Protein of unknown function (DUF541), domain 2"/>
    <property type="match status" value="1"/>
</dbReference>
<dbReference type="Proteomes" id="UP000246278">
    <property type="component" value="Unassembled WGS sequence"/>
</dbReference>
<dbReference type="PANTHER" id="PTHR34387:SF1">
    <property type="entry name" value="PERIPLASMIC IMMUNOGENIC PROTEIN"/>
    <property type="match status" value="1"/>
</dbReference>
<feature type="signal peptide" evidence="1">
    <location>
        <begin position="1"/>
        <end position="20"/>
    </location>
</feature>
<dbReference type="GO" id="GO:0006974">
    <property type="term" value="P:DNA damage response"/>
    <property type="evidence" value="ECO:0007669"/>
    <property type="project" value="TreeGrafter"/>
</dbReference>
<accession>A0A317T7P4</accession>
<dbReference type="PANTHER" id="PTHR34387">
    <property type="entry name" value="SLR1258 PROTEIN"/>
    <property type="match status" value="1"/>
</dbReference>
<comment type="caution">
    <text evidence="2">The sequence shown here is derived from an EMBL/GenBank/DDBJ whole genome shotgun (WGS) entry which is preliminary data.</text>
</comment>
<dbReference type="Gene3D" id="3.30.110.170">
    <property type="entry name" value="Protein of unknown function (DUF541), domain 1"/>
    <property type="match status" value="1"/>
</dbReference>
<reference evidence="3" key="1">
    <citation type="submission" date="2017-10" db="EMBL/GenBank/DDBJ databases">
        <authorList>
            <person name="Gaisin V.A."/>
            <person name="Rysina M.S."/>
            <person name="Grouzdev D.S."/>
        </authorList>
    </citation>
    <scope>NUCLEOTIDE SEQUENCE [LARGE SCALE GENOMIC DNA]</scope>
    <source>
        <strain evidence="3">V1</strain>
    </source>
</reference>
<feature type="chain" id="PRO_5016341050" evidence="1">
    <location>
        <begin position="21"/>
        <end position="238"/>
    </location>
</feature>
<sequence>MNKMSFFSSIILFFTFSAFALPLYAADSAVTVSAQGTVSVKPDMAELRIQLIDRARTAEQSAALSAKKHKTVQQALRAVGVSINDTGTKSFSIRQEWEWNNSTRKRNFKGYVATHVLHVIVKNLDDVGRVIDASVRAGANEIPIIRFTSSEYEKKRREALVKAVENAKKDAQIMAMASGLSLGKLLDMQHEYNPVYPVHGMAQGRAEKALSSTVPTEIFPSEQDVNVSVHCRWSLVGK</sequence>
<evidence type="ECO:0000313" key="2">
    <source>
        <dbReference type="EMBL" id="PWW82694.1"/>
    </source>
</evidence>
<keyword evidence="3" id="KW-1185">Reference proteome</keyword>
<protein>
    <submittedName>
        <fullName evidence="2">SIMPL domain-containing protein</fullName>
    </submittedName>
</protein>
<dbReference type="AlphaFoldDB" id="A0A317T7P4"/>